<keyword evidence="10" id="KW-1185">Reference proteome</keyword>
<evidence type="ECO:0000256" key="7">
    <source>
        <dbReference type="SAM" id="SignalP"/>
    </source>
</evidence>
<feature type="chain" id="PRO_5015624348" evidence="7">
    <location>
        <begin position="20"/>
        <end position="377"/>
    </location>
</feature>
<dbReference type="AlphaFoldDB" id="A0A2T0WM30"/>
<dbReference type="Pfam" id="PF01551">
    <property type="entry name" value="Peptidase_M23"/>
    <property type="match status" value="1"/>
</dbReference>
<evidence type="ECO:0000313" key="10">
    <source>
        <dbReference type="Proteomes" id="UP000238392"/>
    </source>
</evidence>
<dbReference type="EMBL" id="PVTQ01000009">
    <property type="protein sequence ID" value="PRY87756.1"/>
    <property type="molecule type" value="Genomic_DNA"/>
</dbReference>
<protein>
    <submittedName>
        <fullName evidence="9">Septal ring factor EnvC (AmiA/AmiB activator)</fullName>
    </submittedName>
</protein>
<dbReference type="GO" id="GO:0006508">
    <property type="term" value="P:proteolysis"/>
    <property type="evidence" value="ECO:0007669"/>
    <property type="project" value="UniProtKB-KW"/>
</dbReference>
<dbReference type="PANTHER" id="PTHR21666:SF288">
    <property type="entry name" value="CELL DIVISION PROTEIN YTFB"/>
    <property type="match status" value="1"/>
</dbReference>
<dbReference type="InterPro" id="IPR016047">
    <property type="entry name" value="M23ase_b-sheet_dom"/>
</dbReference>
<evidence type="ECO:0000256" key="1">
    <source>
        <dbReference type="ARBA" id="ARBA00001947"/>
    </source>
</evidence>
<sequence>MSLLRAVCLALSFAAPAMAQDDPAAAALAAKEQLQAAHAALDAASGSQDRVEALTRTVQAYEAGLQAMRNGLRRAAIRETALRESLDAKRDEVSALLGTLQTIGRAPAPMMLMHPSGPTGTARAGMILSDISPAVQSEVNVLSAQLDEVRTLRALQQTAAETLRDGLQGVQEARTELSKAISDRVDLPRRFSADPVKEALLIASAETLEGFAGGLSEIVVDDIPEGEGALQPFVGPEKGDLPLPVQGTILRMPGEADAAGIPRPGIIIATEPGALVTNPSAATVRYAGPLLDYGNVIILEPEPDILFVLAGMEQVYGEVGQVLPAGDPVGLMGGERPAQDAVATQTGASQSSETLYLEIREGQQPVDPAEWFKTDKD</sequence>
<gene>
    <name evidence="9" type="ORF">CLV74_10977</name>
</gene>
<organism evidence="9 10">
    <name type="scientific">Donghicola tyrosinivorans</name>
    <dbReference type="NCBI Taxonomy" id="1652492"/>
    <lineage>
        <taxon>Bacteria</taxon>
        <taxon>Pseudomonadati</taxon>
        <taxon>Pseudomonadota</taxon>
        <taxon>Alphaproteobacteria</taxon>
        <taxon>Rhodobacterales</taxon>
        <taxon>Roseobacteraceae</taxon>
        <taxon>Donghicola</taxon>
    </lineage>
</organism>
<evidence type="ECO:0000256" key="3">
    <source>
        <dbReference type="ARBA" id="ARBA00022723"/>
    </source>
</evidence>
<feature type="domain" description="M23ase beta-sheet core" evidence="8">
    <location>
        <begin position="264"/>
        <end position="368"/>
    </location>
</feature>
<dbReference type="Gene3D" id="2.70.70.10">
    <property type="entry name" value="Glucose Permease (Domain IIA)"/>
    <property type="match status" value="1"/>
</dbReference>
<dbReference type="Proteomes" id="UP000238392">
    <property type="component" value="Unassembled WGS sequence"/>
</dbReference>
<dbReference type="GO" id="GO:0004222">
    <property type="term" value="F:metalloendopeptidase activity"/>
    <property type="evidence" value="ECO:0007669"/>
    <property type="project" value="TreeGrafter"/>
</dbReference>
<keyword evidence="6" id="KW-0482">Metalloprotease</keyword>
<dbReference type="SUPFAM" id="SSF51261">
    <property type="entry name" value="Duplicated hybrid motif"/>
    <property type="match status" value="1"/>
</dbReference>
<dbReference type="GO" id="GO:0046872">
    <property type="term" value="F:metal ion binding"/>
    <property type="evidence" value="ECO:0007669"/>
    <property type="project" value="UniProtKB-KW"/>
</dbReference>
<dbReference type="InterPro" id="IPR050570">
    <property type="entry name" value="Cell_wall_metabolism_enzyme"/>
</dbReference>
<evidence type="ECO:0000313" key="9">
    <source>
        <dbReference type="EMBL" id="PRY87756.1"/>
    </source>
</evidence>
<keyword evidence="5" id="KW-0862">Zinc</keyword>
<dbReference type="CDD" id="cd12797">
    <property type="entry name" value="M23_peptidase"/>
    <property type="match status" value="1"/>
</dbReference>
<evidence type="ECO:0000256" key="2">
    <source>
        <dbReference type="ARBA" id="ARBA00022670"/>
    </source>
</evidence>
<dbReference type="InterPro" id="IPR011055">
    <property type="entry name" value="Dup_hybrid_motif"/>
</dbReference>
<comment type="cofactor">
    <cofactor evidence="1">
        <name>Zn(2+)</name>
        <dbReference type="ChEBI" id="CHEBI:29105"/>
    </cofactor>
</comment>
<evidence type="ECO:0000256" key="5">
    <source>
        <dbReference type="ARBA" id="ARBA00022833"/>
    </source>
</evidence>
<accession>A0A2T0WM30</accession>
<keyword evidence="7" id="KW-0732">Signal</keyword>
<dbReference type="PANTHER" id="PTHR21666">
    <property type="entry name" value="PEPTIDASE-RELATED"/>
    <property type="match status" value="1"/>
</dbReference>
<comment type="caution">
    <text evidence="9">The sequence shown here is derived from an EMBL/GenBank/DDBJ whole genome shotgun (WGS) entry which is preliminary data.</text>
</comment>
<proteinExistence type="predicted"/>
<evidence type="ECO:0000259" key="8">
    <source>
        <dbReference type="Pfam" id="PF01551"/>
    </source>
</evidence>
<feature type="signal peptide" evidence="7">
    <location>
        <begin position="1"/>
        <end position="19"/>
    </location>
</feature>
<evidence type="ECO:0000256" key="4">
    <source>
        <dbReference type="ARBA" id="ARBA00022801"/>
    </source>
</evidence>
<dbReference type="RefSeq" id="WP_342753489.1">
    <property type="nucleotide sequence ID" value="NZ_PVTQ01000009.1"/>
</dbReference>
<keyword evidence="2" id="KW-0645">Protease</keyword>
<evidence type="ECO:0000256" key="6">
    <source>
        <dbReference type="ARBA" id="ARBA00023049"/>
    </source>
</evidence>
<reference evidence="9 10" key="1">
    <citation type="submission" date="2018-03" db="EMBL/GenBank/DDBJ databases">
        <title>Genomic Encyclopedia of Archaeal and Bacterial Type Strains, Phase II (KMG-II): from individual species to whole genera.</title>
        <authorList>
            <person name="Goeker M."/>
        </authorList>
    </citation>
    <scope>NUCLEOTIDE SEQUENCE [LARGE SCALE GENOMIC DNA]</scope>
    <source>
        <strain evidence="9 10">DSM 100212</strain>
    </source>
</reference>
<keyword evidence="3" id="KW-0479">Metal-binding</keyword>
<keyword evidence="4" id="KW-0378">Hydrolase</keyword>
<name>A0A2T0WM30_9RHOB</name>